<dbReference type="AlphaFoldDB" id="A0A9P7RBS4"/>
<evidence type="ECO:0000313" key="1">
    <source>
        <dbReference type="EMBL" id="KAG7054230.1"/>
    </source>
</evidence>
<comment type="caution">
    <text evidence="1">The sequence shown here is derived from an EMBL/GenBank/DDBJ whole genome shotgun (WGS) entry which is preliminary data.</text>
</comment>
<reference evidence="1" key="1">
    <citation type="submission" date="2021-05" db="EMBL/GenBank/DDBJ databases">
        <title>Comparative genomics of three Colletotrichum scovillei strains and genetic complementation revealed genes involved fungal growth and virulence on chili pepper.</title>
        <authorList>
            <person name="Hsieh D.-K."/>
            <person name="Chuang S.-C."/>
            <person name="Chen C.-Y."/>
            <person name="Chao Y.-T."/>
            <person name="Lu M.-Y.J."/>
            <person name="Lee M.-H."/>
            <person name="Shih M.-C."/>
        </authorList>
    </citation>
    <scope>NUCLEOTIDE SEQUENCE</scope>
    <source>
        <strain evidence="1">Coll-153</strain>
    </source>
</reference>
<accession>A0A9P7RBS4</accession>
<organism evidence="1 2">
    <name type="scientific">Colletotrichum scovillei</name>
    <dbReference type="NCBI Taxonomy" id="1209932"/>
    <lineage>
        <taxon>Eukaryota</taxon>
        <taxon>Fungi</taxon>
        <taxon>Dikarya</taxon>
        <taxon>Ascomycota</taxon>
        <taxon>Pezizomycotina</taxon>
        <taxon>Sordariomycetes</taxon>
        <taxon>Hypocreomycetidae</taxon>
        <taxon>Glomerellales</taxon>
        <taxon>Glomerellaceae</taxon>
        <taxon>Colletotrichum</taxon>
        <taxon>Colletotrichum acutatum species complex</taxon>
    </lineage>
</organism>
<sequence length="67" mass="7348">MDNKTASPYNRRCLLVKSKLAWYGGSREPAAQTWQLGRSGWAGSRLHCFLVTSPGFAYCLGPEVLGS</sequence>
<evidence type="ECO:0000313" key="2">
    <source>
        <dbReference type="Proteomes" id="UP000699042"/>
    </source>
</evidence>
<dbReference type="Proteomes" id="UP000699042">
    <property type="component" value="Unassembled WGS sequence"/>
</dbReference>
<dbReference type="EMBL" id="JAESDN010000003">
    <property type="protein sequence ID" value="KAG7054230.1"/>
    <property type="molecule type" value="Genomic_DNA"/>
</dbReference>
<keyword evidence="2" id="KW-1185">Reference proteome</keyword>
<name>A0A9P7RBS4_9PEZI</name>
<gene>
    <name evidence="1" type="ORF">JMJ77_001299</name>
</gene>
<feature type="non-terminal residue" evidence="1">
    <location>
        <position position="67"/>
    </location>
</feature>
<protein>
    <submittedName>
        <fullName evidence="1">Uncharacterized protein</fullName>
    </submittedName>
</protein>
<proteinExistence type="predicted"/>